<dbReference type="SUPFAM" id="SSF52009">
    <property type="entry name" value="Phosphohistidine domain"/>
    <property type="match status" value="1"/>
</dbReference>
<evidence type="ECO:0000256" key="14">
    <source>
        <dbReference type="ARBA" id="ARBA00047700"/>
    </source>
</evidence>
<dbReference type="EC" id="2.7.9.2" evidence="5"/>
<evidence type="ECO:0000256" key="2">
    <source>
        <dbReference type="ARBA" id="ARBA00002988"/>
    </source>
</evidence>
<protein>
    <recommendedName>
        <fullName evidence="6">Phosphoenolpyruvate synthase</fullName>
        <ecNumber evidence="5">2.7.9.2</ecNumber>
    </recommendedName>
    <alternativeName>
        <fullName evidence="13">Pyruvate, water dikinase</fullName>
    </alternativeName>
</protein>
<dbReference type="PANTHER" id="PTHR43030:SF1">
    <property type="entry name" value="PHOSPHOENOLPYRUVATE SYNTHASE"/>
    <property type="match status" value="1"/>
</dbReference>
<evidence type="ECO:0000256" key="12">
    <source>
        <dbReference type="ARBA" id="ARBA00022842"/>
    </source>
</evidence>
<comment type="function">
    <text evidence="2">Catalyzes the phosphorylation of pyruvate to phosphoenolpyruvate.</text>
</comment>
<keyword evidence="9" id="KW-0547">Nucleotide-binding</keyword>
<dbReference type="Gene3D" id="3.30.1490.20">
    <property type="entry name" value="ATP-grasp fold, A domain"/>
    <property type="match status" value="1"/>
</dbReference>
<evidence type="ECO:0000256" key="10">
    <source>
        <dbReference type="ARBA" id="ARBA00022777"/>
    </source>
</evidence>
<dbReference type="InterPro" id="IPR013815">
    <property type="entry name" value="ATP_grasp_subdomain_1"/>
</dbReference>
<dbReference type="eggNOG" id="COG3848">
    <property type="taxonomic scope" value="Bacteria"/>
</dbReference>
<keyword evidence="10 17" id="KW-0418">Kinase</keyword>
<dbReference type="GO" id="GO:0008986">
    <property type="term" value="F:pyruvate, water dikinase activity"/>
    <property type="evidence" value="ECO:0007669"/>
    <property type="project" value="UniProtKB-EC"/>
</dbReference>
<evidence type="ECO:0000256" key="11">
    <source>
        <dbReference type="ARBA" id="ARBA00022840"/>
    </source>
</evidence>
<dbReference type="Pfam" id="PF00391">
    <property type="entry name" value="PEP-utilizers"/>
    <property type="match status" value="1"/>
</dbReference>
<reference evidence="17 18" key="1">
    <citation type="journal article" date="2013" name="J. Bacteriol.">
        <title>Roles of HynAB and Ech, the only two hydrogenases found in the model sulfate reducer Desulfovibrio gigas.</title>
        <authorList>
            <person name="Morais-Silva F.O."/>
            <person name="Santos C.I."/>
            <person name="Rodrigues R."/>
            <person name="Pereira I.A."/>
            <person name="Rodrigues-Pousada C."/>
        </authorList>
    </citation>
    <scope>NUCLEOTIDE SEQUENCE [LARGE SCALE GENOMIC DNA]</scope>
    <source>
        <strain evidence="18">ATCC 19364 / DSM 1382 / NCIMB 9332 / VKM B-1759</strain>
    </source>
</reference>
<name>T2GEG5_MEGG1</name>
<organism evidence="17 18">
    <name type="scientific">Megalodesulfovibrio gigas (strain ATCC 19364 / DSM 1382 / NCIMB 9332 / VKM B-1759)</name>
    <name type="common">Desulfovibrio gigas</name>
    <dbReference type="NCBI Taxonomy" id="1121448"/>
    <lineage>
        <taxon>Bacteria</taxon>
        <taxon>Pseudomonadati</taxon>
        <taxon>Thermodesulfobacteriota</taxon>
        <taxon>Desulfovibrionia</taxon>
        <taxon>Desulfovibrionales</taxon>
        <taxon>Desulfovibrionaceae</taxon>
        <taxon>Megalodesulfovibrio</taxon>
    </lineage>
</organism>
<dbReference type="GO" id="GO:0046872">
    <property type="term" value="F:metal ion binding"/>
    <property type="evidence" value="ECO:0007669"/>
    <property type="project" value="UniProtKB-KW"/>
</dbReference>
<dbReference type="Gene3D" id="3.50.30.10">
    <property type="entry name" value="Phosphohistidine domain"/>
    <property type="match status" value="1"/>
</dbReference>
<dbReference type="OrthoDB" id="9760711at2"/>
<evidence type="ECO:0000256" key="1">
    <source>
        <dbReference type="ARBA" id="ARBA00001946"/>
    </source>
</evidence>
<evidence type="ECO:0000256" key="4">
    <source>
        <dbReference type="ARBA" id="ARBA00007837"/>
    </source>
</evidence>
<evidence type="ECO:0000256" key="8">
    <source>
        <dbReference type="ARBA" id="ARBA00022723"/>
    </source>
</evidence>
<dbReference type="SUPFAM" id="SSF56059">
    <property type="entry name" value="Glutathione synthetase ATP-binding domain-like"/>
    <property type="match status" value="1"/>
</dbReference>
<evidence type="ECO:0000256" key="13">
    <source>
        <dbReference type="ARBA" id="ARBA00033470"/>
    </source>
</evidence>
<dbReference type="GO" id="GO:0006094">
    <property type="term" value="P:gluconeogenesis"/>
    <property type="evidence" value="ECO:0007669"/>
    <property type="project" value="UniProtKB-UniPathway"/>
</dbReference>
<dbReference type="PANTHER" id="PTHR43030">
    <property type="entry name" value="PHOSPHOENOLPYRUVATE SYNTHASE"/>
    <property type="match status" value="1"/>
</dbReference>
<evidence type="ECO:0000256" key="9">
    <source>
        <dbReference type="ARBA" id="ARBA00022741"/>
    </source>
</evidence>
<evidence type="ECO:0000313" key="18">
    <source>
        <dbReference type="Proteomes" id="UP000016587"/>
    </source>
</evidence>
<dbReference type="Gene3D" id="3.30.470.20">
    <property type="entry name" value="ATP-grasp fold, B domain"/>
    <property type="match status" value="1"/>
</dbReference>
<feature type="domain" description="PEP-utilising enzyme mobile" evidence="15">
    <location>
        <begin position="441"/>
        <end position="510"/>
    </location>
</feature>
<evidence type="ECO:0000256" key="7">
    <source>
        <dbReference type="ARBA" id="ARBA00022679"/>
    </source>
</evidence>
<dbReference type="eggNOG" id="COG0574">
    <property type="taxonomic scope" value="Bacteria"/>
</dbReference>
<dbReference type="InterPro" id="IPR002192">
    <property type="entry name" value="PPDK_AMP/ATP-bd"/>
</dbReference>
<dbReference type="KEGG" id="dgg:DGI_2938"/>
<dbReference type="InterPro" id="IPR036637">
    <property type="entry name" value="Phosphohistidine_dom_sf"/>
</dbReference>
<evidence type="ECO:0000256" key="5">
    <source>
        <dbReference type="ARBA" id="ARBA00011996"/>
    </source>
</evidence>
<dbReference type="UniPathway" id="UPA00138"/>
<dbReference type="AlphaFoldDB" id="T2GEG5"/>
<feature type="domain" description="Pyruvate phosphate dikinase AMP/ATP-binding" evidence="16">
    <location>
        <begin position="94"/>
        <end position="404"/>
    </location>
</feature>
<dbReference type="InterPro" id="IPR008279">
    <property type="entry name" value="PEP-util_enz_mobile_dom"/>
</dbReference>
<dbReference type="GO" id="GO:0005524">
    <property type="term" value="F:ATP binding"/>
    <property type="evidence" value="ECO:0007669"/>
    <property type="project" value="UniProtKB-KW"/>
</dbReference>
<evidence type="ECO:0000256" key="3">
    <source>
        <dbReference type="ARBA" id="ARBA00004742"/>
    </source>
</evidence>
<keyword evidence="7" id="KW-0808">Transferase</keyword>
<keyword evidence="18" id="KW-1185">Reference proteome</keyword>
<dbReference type="HOGENOM" id="CLU_011040_0_0_7"/>
<dbReference type="EMBL" id="CP006585">
    <property type="protein sequence ID" value="AGW14663.1"/>
    <property type="molecule type" value="Genomic_DNA"/>
</dbReference>
<sequence>MCGTVWGHFCQTLPEPIAEDVLAWLDSQTVRIGRDVFTMLQALQAMAPKQYSALTERFRDIYRDINATLRPAFVSPDGPLTLRISEMNSGMGGVVGGKMAQLGELRNQLLFNVPPGFAVTVHGFALFRDAIGLTDLVAMECGNLSPSNPQELHAACTRIRKTIMAATLPDELEEAIWKQFARLQSLKGKDVAVAVRSSAVGEDAPGASFAGQFRTLLNVREHALIDAIREVMASLWSPAAVSYRKRLGMRETEAVMAVGVLTQENAVCGGVAYSRHPLDPGLDAVTIAANWGLPKSVVDGAVPTDHFMVSRFTPMRVVERRVAIKQRKFICLPEEGVCRLEVNPEDAARPSLDDAQAIKVAHAAMRMEEYYGHPVDIEWCIGASNTVTVLQCRPLEVARDVQTQHLPPSIPPLLHQGRTASPGAACGPAFIIQKEADMLQFPEGAVLVAETASPRYAALLPKAAAVLTEHGSLTGHLANVAREMGVPAVFGLEDARTRVHPGKELTVDADLAMVFPGRVRQVLARPTPRPMLGQTPGRTAMRAVLEKIDPLTMVDPHAPSFRSASCKTWHDITRFCHEKIVMELFEQAESLDQKMDDCDMRECRRLVAENAMQFWVLDLGGGVKPRSEELEVVEGVYMGRKISRTIVKKIVTLEEIVCEPMQAVWRGMMAKPWEGPPPIDSRGLMSVFMQATTNPMLDVSRGSPMQNKNYFIISKDFVCLQSRFGFHFLTVEALVTPDPSNAYALFRFRGGAADLERRATRARLVGDLLADQGFAIDLLDDALNAKADSLPPDKMLRQLEVLGYLLMHTRQLDMIMADPAMVARYRAVLQQDIKALYAGKSLTSAPPG</sequence>
<evidence type="ECO:0000313" key="17">
    <source>
        <dbReference type="EMBL" id="AGW14663.1"/>
    </source>
</evidence>
<keyword evidence="11" id="KW-0067">ATP-binding</keyword>
<dbReference type="InterPro" id="IPR006319">
    <property type="entry name" value="PEP_synth"/>
</dbReference>
<evidence type="ECO:0000256" key="6">
    <source>
        <dbReference type="ARBA" id="ARBA00021623"/>
    </source>
</evidence>
<dbReference type="Pfam" id="PF01326">
    <property type="entry name" value="PPDK_N"/>
    <property type="match status" value="1"/>
</dbReference>
<keyword evidence="12" id="KW-0460">Magnesium</keyword>
<comment type="similarity">
    <text evidence="4">Belongs to the PEP-utilizing enzyme family.</text>
</comment>
<comment type="cofactor">
    <cofactor evidence="1">
        <name>Mg(2+)</name>
        <dbReference type="ChEBI" id="CHEBI:18420"/>
    </cofactor>
</comment>
<dbReference type="RefSeq" id="WP_021761716.1">
    <property type="nucleotide sequence ID" value="NC_022444.1"/>
</dbReference>
<keyword evidence="17" id="KW-0670">Pyruvate</keyword>
<dbReference type="PATRIC" id="fig|1121448.10.peg.2900"/>
<comment type="pathway">
    <text evidence="3">Carbohydrate biosynthesis; gluconeogenesis.</text>
</comment>
<reference evidence="18" key="2">
    <citation type="submission" date="2013-07" db="EMBL/GenBank/DDBJ databases">
        <authorList>
            <person name="Morais-Silva F.O."/>
            <person name="Rezende A.M."/>
            <person name="Pimentel C."/>
            <person name="Resende D.M."/>
            <person name="Santos C.I."/>
            <person name="Clemente C."/>
            <person name="de Oliveira L.M."/>
            <person name="da Silva S.M."/>
            <person name="Costa D.A."/>
            <person name="Varela-Raposo A."/>
            <person name="Horacio E.C.A."/>
            <person name="Matos M."/>
            <person name="Flores O."/>
            <person name="Ruiz J.C."/>
            <person name="Rodrigues-Pousada C."/>
        </authorList>
    </citation>
    <scope>NUCLEOTIDE SEQUENCE [LARGE SCALE GENOMIC DNA]</scope>
    <source>
        <strain evidence="18">ATCC 19364 / DSM 1382 / NCIMB 9332 / VKM B-1759</strain>
    </source>
</reference>
<comment type="catalytic activity">
    <reaction evidence="14">
        <text>pyruvate + ATP + H2O = phosphoenolpyruvate + AMP + phosphate + 2 H(+)</text>
        <dbReference type="Rhea" id="RHEA:11364"/>
        <dbReference type="ChEBI" id="CHEBI:15361"/>
        <dbReference type="ChEBI" id="CHEBI:15377"/>
        <dbReference type="ChEBI" id="CHEBI:15378"/>
        <dbReference type="ChEBI" id="CHEBI:30616"/>
        <dbReference type="ChEBI" id="CHEBI:43474"/>
        <dbReference type="ChEBI" id="CHEBI:58702"/>
        <dbReference type="ChEBI" id="CHEBI:456215"/>
        <dbReference type="EC" id="2.7.9.2"/>
    </reaction>
</comment>
<proteinExistence type="inferred from homology"/>
<evidence type="ECO:0000259" key="15">
    <source>
        <dbReference type="Pfam" id="PF00391"/>
    </source>
</evidence>
<keyword evidence="8" id="KW-0479">Metal-binding</keyword>
<dbReference type="Proteomes" id="UP000016587">
    <property type="component" value="Chromosome"/>
</dbReference>
<gene>
    <name evidence="17" type="ORF">DGI_2938</name>
</gene>
<evidence type="ECO:0000259" key="16">
    <source>
        <dbReference type="Pfam" id="PF01326"/>
    </source>
</evidence>
<dbReference type="STRING" id="1121448.DGI_2938"/>
<accession>T2GEG5</accession>